<evidence type="ECO:0000256" key="1">
    <source>
        <dbReference type="ARBA" id="ARBA00004167"/>
    </source>
</evidence>
<dbReference type="Pfam" id="PF08205">
    <property type="entry name" value="C2-set_2"/>
    <property type="match status" value="1"/>
</dbReference>
<dbReference type="InterPro" id="IPR003598">
    <property type="entry name" value="Ig_sub2"/>
</dbReference>
<dbReference type="CDD" id="cd00063">
    <property type="entry name" value="FN3"/>
    <property type="match status" value="1"/>
</dbReference>
<dbReference type="PANTHER" id="PTHR23278">
    <property type="entry name" value="SIDESTEP PROTEIN"/>
    <property type="match status" value="1"/>
</dbReference>
<dbReference type="InterPro" id="IPR036116">
    <property type="entry name" value="FN3_sf"/>
</dbReference>
<keyword evidence="8" id="KW-1185">Reference proteome</keyword>
<dbReference type="SMART" id="SM00408">
    <property type="entry name" value="IGc2"/>
    <property type="match status" value="3"/>
</dbReference>
<feature type="domain" description="Ig-like" evidence="6">
    <location>
        <begin position="263"/>
        <end position="361"/>
    </location>
</feature>
<dbReference type="PROSITE" id="PS50853">
    <property type="entry name" value="FN3"/>
    <property type="match status" value="1"/>
</dbReference>
<evidence type="ECO:0000313" key="9">
    <source>
        <dbReference type="RefSeq" id="XP_017787320.1"/>
    </source>
</evidence>
<dbReference type="InterPro" id="IPR003961">
    <property type="entry name" value="FN3_dom"/>
</dbReference>
<dbReference type="CDD" id="cd00096">
    <property type="entry name" value="Ig"/>
    <property type="match status" value="2"/>
</dbReference>
<dbReference type="InterPro" id="IPR013162">
    <property type="entry name" value="CD80_C2-set"/>
</dbReference>
<dbReference type="PROSITE" id="PS50835">
    <property type="entry name" value="IG_LIKE"/>
    <property type="match status" value="5"/>
</dbReference>
<name>A0ABM1NKH0_NICVS</name>
<evidence type="ECO:0000259" key="6">
    <source>
        <dbReference type="PROSITE" id="PS50835"/>
    </source>
</evidence>
<accession>A0ABM1NKH0</accession>
<dbReference type="SUPFAM" id="SSF49265">
    <property type="entry name" value="Fibronectin type III"/>
    <property type="match status" value="1"/>
</dbReference>
<feature type="transmembrane region" description="Helical" evidence="4">
    <location>
        <begin position="671"/>
        <end position="696"/>
    </location>
</feature>
<feature type="domain" description="Ig-like" evidence="6">
    <location>
        <begin position="160"/>
        <end position="256"/>
    </location>
</feature>
<dbReference type="Proteomes" id="UP000695000">
    <property type="component" value="Unplaced"/>
</dbReference>
<gene>
    <name evidence="9" type="primary">LOC108570023</name>
</gene>
<keyword evidence="4" id="KW-1133">Transmembrane helix</keyword>
<feature type="chain" id="PRO_5045113798" evidence="5">
    <location>
        <begin position="27"/>
        <end position="898"/>
    </location>
</feature>
<keyword evidence="4" id="KW-0812">Transmembrane</keyword>
<feature type="signal peptide" evidence="5">
    <location>
        <begin position="1"/>
        <end position="26"/>
    </location>
</feature>
<dbReference type="PANTHER" id="PTHR23278:SF19">
    <property type="entry name" value="OBSCURIN"/>
    <property type="match status" value="1"/>
</dbReference>
<reference evidence="9" key="1">
    <citation type="submission" date="2025-08" db="UniProtKB">
        <authorList>
            <consortium name="RefSeq"/>
        </authorList>
    </citation>
    <scope>IDENTIFICATION</scope>
</reference>
<keyword evidence="2 4" id="KW-0472">Membrane</keyword>
<dbReference type="InterPro" id="IPR013783">
    <property type="entry name" value="Ig-like_fold"/>
</dbReference>
<keyword evidence="3" id="KW-1015">Disulfide bond</keyword>
<feature type="domain" description="Ig-like" evidence="6">
    <location>
        <begin position="463"/>
        <end position="551"/>
    </location>
</feature>
<dbReference type="SMART" id="SM00409">
    <property type="entry name" value="IG"/>
    <property type="match status" value="5"/>
</dbReference>
<evidence type="ECO:0000256" key="3">
    <source>
        <dbReference type="ARBA" id="ARBA00023157"/>
    </source>
</evidence>
<dbReference type="SMART" id="SM00060">
    <property type="entry name" value="FN3"/>
    <property type="match status" value="1"/>
</dbReference>
<evidence type="ECO:0000256" key="2">
    <source>
        <dbReference type="ARBA" id="ARBA00023136"/>
    </source>
</evidence>
<evidence type="ECO:0000313" key="8">
    <source>
        <dbReference type="Proteomes" id="UP000695000"/>
    </source>
</evidence>
<organism evidence="8 9">
    <name type="scientific">Nicrophorus vespilloides</name>
    <name type="common">Boreal carrion beetle</name>
    <dbReference type="NCBI Taxonomy" id="110193"/>
    <lineage>
        <taxon>Eukaryota</taxon>
        <taxon>Metazoa</taxon>
        <taxon>Ecdysozoa</taxon>
        <taxon>Arthropoda</taxon>
        <taxon>Hexapoda</taxon>
        <taxon>Insecta</taxon>
        <taxon>Pterygota</taxon>
        <taxon>Neoptera</taxon>
        <taxon>Endopterygota</taxon>
        <taxon>Coleoptera</taxon>
        <taxon>Polyphaga</taxon>
        <taxon>Staphyliniformia</taxon>
        <taxon>Silphidae</taxon>
        <taxon>Nicrophorinae</taxon>
        <taxon>Nicrophorus</taxon>
    </lineage>
</organism>
<proteinExistence type="predicted"/>
<evidence type="ECO:0000259" key="7">
    <source>
        <dbReference type="PROSITE" id="PS50853"/>
    </source>
</evidence>
<dbReference type="InterPro" id="IPR036179">
    <property type="entry name" value="Ig-like_dom_sf"/>
</dbReference>
<keyword evidence="5" id="KW-0732">Signal</keyword>
<protein>
    <submittedName>
        <fullName evidence="9">Synaptogenesis protein syg-2 isoform X1</fullName>
    </submittedName>
</protein>
<feature type="domain" description="Ig-like" evidence="6">
    <location>
        <begin position="366"/>
        <end position="458"/>
    </location>
</feature>
<sequence>MMTSKRFFVFLMIPMVFFADLASTQGQFINHYDSQVVEYHTNHGIVAHVQAIVKGTALLPCDLTPPTPNDSIVLIVWYKGKHTPIYSYDTRTSNNNAHRWQDVSLENRAFFRTMTEPSTLSIENIAENEEGEYRCRIDFMKSPTKNLKVILAVIVPPQKPKIIDEKGKEIETVAGPYEEGGDMKLTCIVTGGKPEPTIKWWRGEKLIDSTETHSGFQNVRSNQLVIKGLQRSDQHAAFTCQASNNNISQPVSATVSIEIYFRPLKVEILSSNQPFSADRMYEIPCQTFGSRPTAKISWWMDGVELKSDKFNYTQTDSADGNTSTSTLMFIPTRLDNDRMLTCRAVNPLVQGGLEENSIKLNVFYIPILHLSLGSNLNPDDIEEGDDVYFECKVNANPWAYKVLWKHNGQVMQQNQKAGIIMSNSDLALQGVSRNQAGNYTCVASNVEGDGDSNVVELKIMYKPICRSDHKRVYGVARHENAKILCEVESYPLPDSFKWSFNNTAETIEVPQTRYNSDVHHSSSTLSYTPVSELDYGTVMCWASNLAGRQLEPCVFHIIAAGKPDPPYNCSILNQTSDSLEVECVEGFDGGLTQYFQLEVYDEQNDILQINVSAKFPLFTVSGLEPGKMLKMMVYAANAKGHSEGITLEGFTLKVAEKQTVLSLGTRDQMEIAPILGILIGIVSALLCVTVIILAALKLRATRRDGSHAIRPGFLPVKEKATLPLRTETEDLYEMDDKNPDVVPANKVSFLFADSDYQLGSEVQTPGPNNSVAVNNEFEGQRIITPLSEAYVTRDRQYQPQHVTNEVTYAELSLARPNTLDTTKNVGNQFPTQKLRDESIIYAQIDHTKNHQPVSTLSAKPSPILSPVSSLFPVKPSMYHREVVTIRTPLMGCQQESCV</sequence>
<dbReference type="Pfam" id="PF13927">
    <property type="entry name" value="Ig_3"/>
    <property type="match status" value="3"/>
</dbReference>
<evidence type="ECO:0000256" key="5">
    <source>
        <dbReference type="SAM" id="SignalP"/>
    </source>
</evidence>
<dbReference type="GeneID" id="108570023"/>
<dbReference type="Gene3D" id="2.60.40.10">
    <property type="entry name" value="Immunoglobulins"/>
    <property type="match status" value="6"/>
</dbReference>
<dbReference type="RefSeq" id="XP_017787320.1">
    <property type="nucleotide sequence ID" value="XM_017931831.1"/>
</dbReference>
<dbReference type="SUPFAM" id="SSF48726">
    <property type="entry name" value="Immunoglobulin"/>
    <property type="match status" value="5"/>
</dbReference>
<evidence type="ECO:0000256" key="4">
    <source>
        <dbReference type="SAM" id="Phobius"/>
    </source>
</evidence>
<feature type="domain" description="Ig-like" evidence="6">
    <location>
        <begin position="59"/>
        <end position="148"/>
    </location>
</feature>
<feature type="domain" description="Fibronectin type-III" evidence="7">
    <location>
        <begin position="565"/>
        <end position="655"/>
    </location>
</feature>
<comment type="subcellular location">
    <subcellularLocation>
        <location evidence="1">Membrane</location>
        <topology evidence="1">Single-pass membrane protein</topology>
    </subcellularLocation>
</comment>
<dbReference type="InterPro" id="IPR007110">
    <property type="entry name" value="Ig-like_dom"/>
</dbReference>
<dbReference type="InterPro" id="IPR003599">
    <property type="entry name" value="Ig_sub"/>
</dbReference>